<feature type="compositionally biased region" description="Basic and acidic residues" evidence="1">
    <location>
        <begin position="1"/>
        <end position="11"/>
    </location>
</feature>
<keyword evidence="2" id="KW-0812">Transmembrane</keyword>
<evidence type="ECO:0008006" key="5">
    <source>
        <dbReference type="Google" id="ProtNLM"/>
    </source>
</evidence>
<evidence type="ECO:0000313" key="3">
    <source>
        <dbReference type="EMBL" id="GGK48646.1"/>
    </source>
</evidence>
<proteinExistence type="predicted"/>
<feature type="compositionally biased region" description="Basic and acidic residues" evidence="1">
    <location>
        <begin position="30"/>
        <end position="42"/>
    </location>
</feature>
<dbReference type="Proteomes" id="UP000600449">
    <property type="component" value="Unassembled WGS sequence"/>
</dbReference>
<organism evidence="3 4">
    <name type="scientific">Salinarimonas ramus</name>
    <dbReference type="NCBI Taxonomy" id="690164"/>
    <lineage>
        <taxon>Bacteria</taxon>
        <taxon>Pseudomonadati</taxon>
        <taxon>Pseudomonadota</taxon>
        <taxon>Alphaproteobacteria</taxon>
        <taxon>Hyphomicrobiales</taxon>
        <taxon>Salinarimonadaceae</taxon>
        <taxon>Salinarimonas</taxon>
    </lineage>
</organism>
<protein>
    <recommendedName>
        <fullName evidence="5">DUF454 domain-containing protein</fullName>
    </recommendedName>
</protein>
<evidence type="ECO:0000256" key="1">
    <source>
        <dbReference type="SAM" id="MobiDB-lite"/>
    </source>
</evidence>
<dbReference type="RefSeq" id="WP_244645589.1">
    <property type="nucleotide sequence ID" value="NZ_BMMF01000013.1"/>
</dbReference>
<sequence length="180" mass="18641">MNGPGQRERAGRPGAADGARADTAVSAERIPAEHTPAEHTPAEEAMESLALPAWARWSLFLLGFLFVGIGAVGVVLPLVPGVVFLLLAAACFARSSPRFERWLVNHPRLGPPIVTWRRTGAIPRHAKAAALLGMGASLVVMAIGGAPFVAVGSVALVMAACATYILTRPDAPGAGRPPSL</sequence>
<reference evidence="3 4" key="1">
    <citation type="journal article" date="2014" name="Int. J. Syst. Evol. Microbiol.">
        <title>Complete genome sequence of Corynebacterium casei LMG S-19264T (=DSM 44701T), isolated from a smear-ripened cheese.</title>
        <authorList>
            <consortium name="US DOE Joint Genome Institute (JGI-PGF)"/>
            <person name="Walter F."/>
            <person name="Albersmeier A."/>
            <person name="Kalinowski J."/>
            <person name="Ruckert C."/>
        </authorList>
    </citation>
    <scope>NUCLEOTIDE SEQUENCE [LARGE SCALE GENOMIC DNA]</scope>
    <source>
        <strain evidence="3 4">CGMCC 1.9161</strain>
    </source>
</reference>
<dbReference type="GO" id="GO:0005886">
    <property type="term" value="C:plasma membrane"/>
    <property type="evidence" value="ECO:0007669"/>
    <property type="project" value="TreeGrafter"/>
</dbReference>
<feature type="region of interest" description="Disordered" evidence="1">
    <location>
        <begin position="1"/>
        <end position="43"/>
    </location>
</feature>
<feature type="transmembrane region" description="Helical" evidence="2">
    <location>
        <begin position="149"/>
        <end position="167"/>
    </location>
</feature>
<keyword evidence="2" id="KW-0472">Membrane</keyword>
<gene>
    <name evidence="3" type="ORF">GCM10011322_39550</name>
</gene>
<feature type="transmembrane region" description="Helical" evidence="2">
    <location>
        <begin position="59"/>
        <end position="92"/>
    </location>
</feature>
<dbReference type="PANTHER" id="PTHR35813">
    <property type="entry name" value="INNER MEMBRANE PROTEIN YBAN"/>
    <property type="match status" value="1"/>
</dbReference>
<dbReference type="EMBL" id="BMMF01000013">
    <property type="protein sequence ID" value="GGK48646.1"/>
    <property type="molecule type" value="Genomic_DNA"/>
</dbReference>
<keyword evidence="4" id="KW-1185">Reference proteome</keyword>
<evidence type="ECO:0000313" key="4">
    <source>
        <dbReference type="Proteomes" id="UP000600449"/>
    </source>
</evidence>
<dbReference type="AlphaFoldDB" id="A0A917QG19"/>
<comment type="caution">
    <text evidence="3">The sequence shown here is derived from an EMBL/GenBank/DDBJ whole genome shotgun (WGS) entry which is preliminary data.</text>
</comment>
<evidence type="ECO:0000256" key="2">
    <source>
        <dbReference type="SAM" id="Phobius"/>
    </source>
</evidence>
<dbReference type="InterPro" id="IPR007401">
    <property type="entry name" value="DUF454"/>
</dbReference>
<keyword evidence="2" id="KW-1133">Transmembrane helix</keyword>
<name>A0A917QG19_9HYPH</name>
<feature type="compositionally biased region" description="Low complexity" evidence="1">
    <location>
        <begin position="12"/>
        <end position="24"/>
    </location>
</feature>
<dbReference type="PANTHER" id="PTHR35813:SF1">
    <property type="entry name" value="INNER MEMBRANE PROTEIN YBAN"/>
    <property type="match status" value="1"/>
</dbReference>
<dbReference type="Pfam" id="PF04304">
    <property type="entry name" value="DUF454"/>
    <property type="match status" value="1"/>
</dbReference>
<accession>A0A917QG19</accession>